<accession>A0AAJ5Z935</accession>
<proteinExistence type="predicted"/>
<organism evidence="2 3">
    <name type="scientific">Aeromonas caviae</name>
    <name type="common">Aeromonas punctata</name>
    <dbReference type="NCBI Taxonomy" id="648"/>
    <lineage>
        <taxon>Bacteria</taxon>
        <taxon>Pseudomonadati</taxon>
        <taxon>Pseudomonadota</taxon>
        <taxon>Gammaproteobacteria</taxon>
        <taxon>Aeromonadales</taxon>
        <taxon>Aeromonadaceae</taxon>
        <taxon>Aeromonas</taxon>
    </lineage>
</organism>
<feature type="domain" description="DUF6950" evidence="1">
    <location>
        <begin position="1"/>
        <end position="132"/>
    </location>
</feature>
<sequence length="133" mass="14437">MRYQDWQQRIIAAIEAASGRPFLWGSADCCLFVADCCVAACGKDPAADYRNRYTTEVGAKRVLAKLHGSIPAVLDAHFERVIPEMAQRGDAVVFESDLGQTAGVMWAGQVWAMTDQGAAPVPGVVPLIAWRVE</sequence>
<gene>
    <name evidence="2" type="ORF">P5S46_15980</name>
</gene>
<protein>
    <recommendedName>
        <fullName evidence="1">DUF6950 domain-containing protein</fullName>
    </recommendedName>
</protein>
<reference evidence="2" key="1">
    <citation type="submission" date="2023-03" db="EMBL/GenBank/DDBJ databases">
        <title>Aeromonas caviae strain AC1520.</title>
        <authorList>
            <person name="Xie T."/>
            <person name="Zhang Q."/>
            <person name="Deng J."/>
            <person name="Li X."/>
        </authorList>
    </citation>
    <scope>NUCLEOTIDE SEQUENCE</scope>
    <source>
        <strain evidence="2">AC1520</strain>
    </source>
</reference>
<evidence type="ECO:0000313" key="2">
    <source>
        <dbReference type="EMBL" id="WFF97142.1"/>
    </source>
</evidence>
<name>A0AAJ5Z935_AERCA</name>
<evidence type="ECO:0000313" key="3">
    <source>
        <dbReference type="Proteomes" id="UP001218423"/>
    </source>
</evidence>
<dbReference type="EMBL" id="CP120942">
    <property type="protein sequence ID" value="WFF97142.1"/>
    <property type="molecule type" value="Genomic_DNA"/>
</dbReference>
<dbReference type="Pfam" id="PF22262">
    <property type="entry name" value="DUF6950"/>
    <property type="match status" value="1"/>
</dbReference>
<dbReference type="RefSeq" id="WP_103857856.1">
    <property type="nucleotide sequence ID" value="NZ_CP120942.1"/>
</dbReference>
<dbReference type="Proteomes" id="UP001218423">
    <property type="component" value="Chromosome"/>
</dbReference>
<dbReference type="InterPro" id="IPR053802">
    <property type="entry name" value="DUF6950"/>
</dbReference>
<dbReference type="AlphaFoldDB" id="A0AAJ5Z935"/>
<evidence type="ECO:0000259" key="1">
    <source>
        <dbReference type="Pfam" id="PF22262"/>
    </source>
</evidence>